<evidence type="ECO:0000313" key="8">
    <source>
        <dbReference type="EMBL" id="MCV7170583.1"/>
    </source>
</evidence>
<proteinExistence type="inferred from homology"/>
<protein>
    <submittedName>
        <fullName evidence="8">AI-2E family transporter</fullName>
    </submittedName>
</protein>
<keyword evidence="5 7" id="KW-0472">Membrane</keyword>
<gene>
    <name evidence="8" type="ORF">H7I41_11720</name>
</gene>
<accession>A0A9X3BUD3</accession>
<evidence type="ECO:0000256" key="3">
    <source>
        <dbReference type="ARBA" id="ARBA00022692"/>
    </source>
</evidence>
<feature type="transmembrane region" description="Helical" evidence="7">
    <location>
        <begin position="16"/>
        <end position="49"/>
    </location>
</feature>
<feature type="transmembrane region" description="Helical" evidence="7">
    <location>
        <begin position="153"/>
        <end position="180"/>
    </location>
</feature>
<dbReference type="PANTHER" id="PTHR21716:SF4">
    <property type="entry name" value="TRANSMEMBRANE PROTEIN 245"/>
    <property type="match status" value="1"/>
</dbReference>
<feature type="transmembrane region" description="Helical" evidence="7">
    <location>
        <begin position="272"/>
        <end position="294"/>
    </location>
</feature>
<sequence>MATTGGHEFTDSQKRALAIATVITLAFAAYFLRTFFILVVVAAVVAYLFNPLYERCRRRFGTGLSATLTLLAVIAAIIVPVSGLVFFAVVQITSMVTSVSAWMARTDLGALGTRAIDVVNRALARVPLLDDFRVTPDLLQERTATVAQHAGEYLLGILQGAVGGLVGGVTAAVLFLYVFISLLTNRDRVIMVIRKLNPLGEEITDLYLEKMGAMVRGTVFGQFVIALAQGFAGAVSIYIAGFHQGFFIFAILLTALSVIPLGGGILSIPVGIGMMLFGNVFGGIFVIAFHLLVVTNIDNVLRPILVPRQARLDSALMLLAVFAGIAMWGFWGIVIGPVVMIVVVTTVTVYLAVYKGVPLDQFDEEGEEKKPGRLRKLLTRARRQAPAAEPENDADDGADGPAPEPARPAEPRA</sequence>
<feature type="transmembrane region" description="Helical" evidence="7">
    <location>
        <begin position="219"/>
        <end position="239"/>
    </location>
</feature>
<evidence type="ECO:0000256" key="4">
    <source>
        <dbReference type="ARBA" id="ARBA00022989"/>
    </source>
</evidence>
<evidence type="ECO:0000256" key="6">
    <source>
        <dbReference type="SAM" id="MobiDB-lite"/>
    </source>
</evidence>
<organism evidence="8 9">
    <name type="scientific">[Mycobacterium] manitobense</name>
    <dbReference type="NCBI Taxonomy" id="190147"/>
    <lineage>
        <taxon>Bacteria</taxon>
        <taxon>Bacillati</taxon>
        <taxon>Actinomycetota</taxon>
        <taxon>Actinomycetes</taxon>
        <taxon>Mycobacteriales</taxon>
        <taxon>Mycobacteriaceae</taxon>
        <taxon>Mycolicibacterium</taxon>
    </lineage>
</organism>
<evidence type="ECO:0000256" key="7">
    <source>
        <dbReference type="SAM" id="Phobius"/>
    </source>
</evidence>
<evidence type="ECO:0000256" key="5">
    <source>
        <dbReference type="ARBA" id="ARBA00023136"/>
    </source>
</evidence>
<dbReference type="EMBL" id="JACKSJ010000093">
    <property type="protein sequence ID" value="MCV7170583.1"/>
    <property type="molecule type" value="Genomic_DNA"/>
</dbReference>
<keyword evidence="9" id="KW-1185">Reference proteome</keyword>
<keyword evidence="3 7" id="KW-0812">Transmembrane</keyword>
<feature type="transmembrane region" description="Helical" evidence="7">
    <location>
        <begin position="246"/>
        <end position="266"/>
    </location>
</feature>
<comment type="similarity">
    <text evidence="2">Belongs to the autoinducer-2 exporter (AI-2E) (TC 2.A.86) family.</text>
</comment>
<evidence type="ECO:0000256" key="2">
    <source>
        <dbReference type="ARBA" id="ARBA00009773"/>
    </source>
</evidence>
<name>A0A9X3BUD3_9MYCO</name>
<dbReference type="AlphaFoldDB" id="A0A9X3BUD3"/>
<dbReference type="InterPro" id="IPR002549">
    <property type="entry name" value="AI-2E-like"/>
</dbReference>
<comment type="caution">
    <text evidence="8">The sequence shown here is derived from an EMBL/GenBank/DDBJ whole genome shotgun (WGS) entry which is preliminary data.</text>
</comment>
<dbReference type="Proteomes" id="UP001140293">
    <property type="component" value="Unassembled WGS sequence"/>
</dbReference>
<reference evidence="8" key="2">
    <citation type="journal article" date="2022" name="BMC Genomics">
        <title>Comparative genome analysis of mycobacteria focusing on tRNA and non-coding RNA.</title>
        <authorList>
            <person name="Behra P.R.K."/>
            <person name="Pettersson B.M.F."/>
            <person name="Ramesh M."/>
            <person name="Das S."/>
            <person name="Dasgupta S."/>
            <person name="Kirsebom L.A."/>
        </authorList>
    </citation>
    <scope>NUCLEOTIDE SEQUENCE</scope>
    <source>
        <strain evidence="8">DSM 44615</strain>
    </source>
</reference>
<feature type="region of interest" description="Disordered" evidence="6">
    <location>
        <begin position="380"/>
        <end position="413"/>
    </location>
</feature>
<evidence type="ECO:0000313" key="9">
    <source>
        <dbReference type="Proteomes" id="UP001140293"/>
    </source>
</evidence>
<dbReference type="Pfam" id="PF01594">
    <property type="entry name" value="AI-2E_transport"/>
    <property type="match status" value="1"/>
</dbReference>
<reference evidence="8" key="1">
    <citation type="submission" date="2020-07" db="EMBL/GenBank/DDBJ databases">
        <authorList>
            <person name="Pettersson B.M.F."/>
            <person name="Behra P.R.K."/>
            <person name="Ramesh M."/>
            <person name="Das S."/>
            <person name="Dasgupta S."/>
            <person name="Kirsebom L.A."/>
        </authorList>
    </citation>
    <scope>NUCLEOTIDE SEQUENCE</scope>
    <source>
        <strain evidence="8">DSM 44615</strain>
    </source>
</reference>
<dbReference type="RefSeq" id="WP_264012768.1">
    <property type="nucleotide sequence ID" value="NZ_JACKSJ010000093.1"/>
</dbReference>
<dbReference type="PANTHER" id="PTHR21716">
    <property type="entry name" value="TRANSMEMBRANE PROTEIN"/>
    <property type="match status" value="1"/>
</dbReference>
<keyword evidence="4 7" id="KW-1133">Transmembrane helix</keyword>
<feature type="transmembrane region" description="Helical" evidence="7">
    <location>
        <begin position="315"/>
        <end position="331"/>
    </location>
</feature>
<dbReference type="GO" id="GO:0016020">
    <property type="term" value="C:membrane"/>
    <property type="evidence" value="ECO:0007669"/>
    <property type="project" value="UniProtKB-SubCell"/>
</dbReference>
<evidence type="ECO:0000256" key="1">
    <source>
        <dbReference type="ARBA" id="ARBA00004141"/>
    </source>
</evidence>
<comment type="subcellular location">
    <subcellularLocation>
        <location evidence="1">Membrane</location>
        <topology evidence="1">Multi-pass membrane protein</topology>
    </subcellularLocation>
</comment>